<keyword evidence="9" id="KW-0573">Peptidoglycan synthesis</keyword>
<keyword evidence="5" id="KW-0328">Glycosyltransferase</keyword>
<feature type="compositionally biased region" description="Basic and acidic residues" evidence="14">
    <location>
        <begin position="682"/>
        <end position="751"/>
    </location>
</feature>
<dbReference type="GO" id="GO:0006508">
    <property type="term" value="P:proteolysis"/>
    <property type="evidence" value="ECO:0007669"/>
    <property type="project" value="UniProtKB-KW"/>
</dbReference>
<comment type="similarity">
    <text evidence="2">In the N-terminal section; belongs to the glycosyltransferase 51 family.</text>
</comment>
<dbReference type="Proteomes" id="UP000621492">
    <property type="component" value="Unassembled WGS sequence"/>
</dbReference>
<evidence type="ECO:0000313" key="17">
    <source>
        <dbReference type="EMBL" id="GGB54591.1"/>
    </source>
</evidence>
<evidence type="ECO:0000256" key="1">
    <source>
        <dbReference type="ARBA" id="ARBA00007090"/>
    </source>
</evidence>
<evidence type="ECO:0000256" key="5">
    <source>
        <dbReference type="ARBA" id="ARBA00022676"/>
    </source>
</evidence>
<evidence type="ECO:0000256" key="11">
    <source>
        <dbReference type="ARBA" id="ARBA00023316"/>
    </source>
</evidence>
<feature type="compositionally biased region" description="Basic and acidic residues" evidence="14">
    <location>
        <begin position="759"/>
        <end position="774"/>
    </location>
</feature>
<comment type="catalytic activity">
    <reaction evidence="12">
        <text>Preferential cleavage: (Ac)2-L-Lys-D-Ala-|-D-Ala. Also transpeptidation of peptidyl-alanyl moieties that are N-acyl substituents of D-alanine.</text>
        <dbReference type="EC" id="3.4.16.4"/>
    </reaction>
</comment>
<feature type="compositionally biased region" description="Basic and acidic residues" evidence="14">
    <location>
        <begin position="666"/>
        <end position="675"/>
    </location>
</feature>
<dbReference type="EMBL" id="BMJD01000037">
    <property type="protein sequence ID" value="GGB54591.1"/>
    <property type="molecule type" value="Genomic_DNA"/>
</dbReference>
<feature type="domain" description="Penicillin-binding protein transpeptidase" evidence="15">
    <location>
        <begin position="351"/>
        <end position="634"/>
    </location>
</feature>
<dbReference type="GO" id="GO:0009252">
    <property type="term" value="P:peptidoglycan biosynthetic process"/>
    <property type="evidence" value="ECO:0007669"/>
    <property type="project" value="UniProtKB-KW"/>
</dbReference>
<dbReference type="InterPro" id="IPR001264">
    <property type="entry name" value="Glyco_trans_51"/>
</dbReference>
<dbReference type="PANTHER" id="PTHR32282:SF29">
    <property type="entry name" value="PENICILLIN-BINDING PROTEIN 1A"/>
    <property type="match status" value="1"/>
</dbReference>
<keyword evidence="4" id="KW-0645">Protease</keyword>
<evidence type="ECO:0000256" key="3">
    <source>
        <dbReference type="ARBA" id="ARBA00022645"/>
    </source>
</evidence>
<gene>
    <name evidence="17" type="ORF">GCM10011409_35250</name>
</gene>
<dbReference type="SUPFAM" id="SSF56601">
    <property type="entry name" value="beta-lactamase/transpeptidase-like"/>
    <property type="match status" value="1"/>
</dbReference>
<keyword evidence="11" id="KW-0961">Cell wall biogenesis/degradation</keyword>
<sequence length="803" mass="90500">MPNEYTSRQERRKQQKKARSDRQKRSMWKKILLSLCAAFILVVIACGITIAVMIHDAPTLKASDLQTPQSTRIYDQDGKLVSTLFHEENRIKIDIDNVPKMVKDAVISIEDKRFRDHRGIDSRRLFGAVIANIKNGWGAEGGSTITQQVIKRSVLSPEKTLKRKAQEAWLALQLERKYSKDQILEMYLNNIYFGHGAYGIKTASEIYFGKDLSELNLSQAALLAGLPNAPSADDPFKHPERAKERRDQVLSAMVSNHVISKHQAKQAKAKPISELLRKEEKRQENNDPYNAFIDTVYEQLVNQKKIVSEKEFYQGGLKIYTTLDSKAQQAVYDLLRSGDIPYPDKNFETGISLVDTKTGAVKAVGGGRHFEAIGYTNYGSDVQNQPGSTIKPILDYGPAIEYLKWPTSHVLRDEQYQYSDGTPINEWDNEYWGDITMRRALEWSRNIPALKAFQAVGKDQAQEFASGLGINIDSIYESAAIGGFDGVSPLQMAGAYAAFGNGGTYHEPFTVKKIVFPSGKEWKPEPKLHDAMHDYTAYMITDMLKTVISSGTGTQANIPGIPVAGKTGSTNIPQDIQDQYGLGDGLVDSWFVGYTPQYSLAVWTGYPSLKNKDGDVQYIRYDGTQNIAMQLFQNLMSEISDPNMDDFEKPDTVVSIGSELYVRGTQQDKRNKEQPDQEENTENQKQDEEQANQEKDKENQKQEDEQDEKQPDQGKDQENQKQEDKQNEDQSKQEENKDNQKQEDEQNKEQPDQGNDEGNQDKEDDQKNEGDDHSNGGNNDNGQNDKDKQKDDDSGSDGENNSS</sequence>
<dbReference type="AlphaFoldDB" id="A0A9W5X6P6"/>
<dbReference type="GO" id="GO:0008955">
    <property type="term" value="F:peptidoglycan glycosyltransferase activity"/>
    <property type="evidence" value="ECO:0007669"/>
    <property type="project" value="UniProtKB-EC"/>
</dbReference>
<name>A0A9W5X6P6_9BACI</name>
<dbReference type="Gene3D" id="3.40.710.10">
    <property type="entry name" value="DD-peptidase/beta-lactamase superfamily"/>
    <property type="match status" value="1"/>
</dbReference>
<dbReference type="GO" id="GO:0008658">
    <property type="term" value="F:penicillin binding"/>
    <property type="evidence" value="ECO:0007669"/>
    <property type="project" value="InterPro"/>
</dbReference>
<evidence type="ECO:0000256" key="9">
    <source>
        <dbReference type="ARBA" id="ARBA00022984"/>
    </source>
</evidence>
<evidence type="ECO:0000256" key="8">
    <source>
        <dbReference type="ARBA" id="ARBA00022960"/>
    </source>
</evidence>
<feature type="compositionally biased region" description="Basic and acidic residues" evidence="14">
    <location>
        <begin position="783"/>
        <end position="793"/>
    </location>
</feature>
<evidence type="ECO:0000256" key="6">
    <source>
        <dbReference type="ARBA" id="ARBA00022679"/>
    </source>
</evidence>
<keyword evidence="8" id="KW-0133">Cell shape</keyword>
<evidence type="ECO:0008006" key="19">
    <source>
        <dbReference type="Google" id="ProtNLM"/>
    </source>
</evidence>
<keyword evidence="10" id="KW-0511">Multifunctional enzyme</keyword>
<reference evidence="17" key="1">
    <citation type="journal article" date="2014" name="Int. J. Syst. Evol. Microbiol.">
        <title>Complete genome sequence of Corynebacterium casei LMG S-19264T (=DSM 44701T), isolated from a smear-ripened cheese.</title>
        <authorList>
            <consortium name="US DOE Joint Genome Institute (JGI-PGF)"/>
            <person name="Walter F."/>
            <person name="Albersmeier A."/>
            <person name="Kalinowski J."/>
            <person name="Ruckert C."/>
        </authorList>
    </citation>
    <scope>NUCLEOTIDE SEQUENCE</scope>
    <source>
        <strain evidence="17">CGMCC 1.15454</strain>
    </source>
</reference>
<evidence type="ECO:0000256" key="13">
    <source>
        <dbReference type="ARBA" id="ARBA00049902"/>
    </source>
</evidence>
<dbReference type="NCBIfam" id="TIGR02074">
    <property type="entry name" value="PBP_1a_fam"/>
    <property type="match status" value="1"/>
</dbReference>
<organism evidence="17 18">
    <name type="scientific">Lentibacillus populi</name>
    <dbReference type="NCBI Taxonomy" id="1827502"/>
    <lineage>
        <taxon>Bacteria</taxon>
        <taxon>Bacillati</taxon>
        <taxon>Bacillota</taxon>
        <taxon>Bacilli</taxon>
        <taxon>Bacillales</taxon>
        <taxon>Bacillaceae</taxon>
        <taxon>Lentibacillus</taxon>
    </lineage>
</organism>
<evidence type="ECO:0000256" key="7">
    <source>
        <dbReference type="ARBA" id="ARBA00022801"/>
    </source>
</evidence>
<dbReference type="InterPro" id="IPR012338">
    <property type="entry name" value="Beta-lactam/transpept-like"/>
</dbReference>
<feature type="region of interest" description="Disordered" evidence="14">
    <location>
        <begin position="1"/>
        <end position="22"/>
    </location>
</feature>
<evidence type="ECO:0000256" key="10">
    <source>
        <dbReference type="ARBA" id="ARBA00023268"/>
    </source>
</evidence>
<dbReference type="Pfam" id="PF00912">
    <property type="entry name" value="Transgly"/>
    <property type="match status" value="1"/>
</dbReference>
<keyword evidence="3" id="KW-0121">Carboxypeptidase</keyword>
<evidence type="ECO:0000256" key="12">
    <source>
        <dbReference type="ARBA" id="ARBA00034000"/>
    </source>
</evidence>
<dbReference type="RefSeq" id="WP_188725593.1">
    <property type="nucleotide sequence ID" value="NZ_BMJD01000037.1"/>
</dbReference>
<accession>A0A9W5X6P6</accession>
<proteinExistence type="inferred from homology"/>
<dbReference type="InterPro" id="IPR036950">
    <property type="entry name" value="PBP_transglycosylase"/>
</dbReference>
<protein>
    <recommendedName>
        <fullName evidence="19">Penicillin-sensitive transpeptidase</fullName>
    </recommendedName>
</protein>
<keyword evidence="7" id="KW-0378">Hydrolase</keyword>
<feature type="region of interest" description="Disordered" evidence="14">
    <location>
        <begin position="660"/>
        <end position="803"/>
    </location>
</feature>
<comment type="catalytic activity">
    <reaction evidence="13">
        <text>[GlcNAc-(1-&gt;4)-Mur2Ac(oyl-L-Ala-gamma-D-Glu-L-Lys-D-Ala-D-Ala)](n)-di-trans,octa-cis-undecaprenyl diphosphate + beta-D-GlcNAc-(1-&gt;4)-Mur2Ac(oyl-L-Ala-gamma-D-Glu-L-Lys-D-Ala-D-Ala)-di-trans,octa-cis-undecaprenyl diphosphate = [GlcNAc-(1-&gt;4)-Mur2Ac(oyl-L-Ala-gamma-D-Glu-L-Lys-D-Ala-D-Ala)](n+1)-di-trans,octa-cis-undecaprenyl diphosphate + di-trans,octa-cis-undecaprenyl diphosphate + H(+)</text>
        <dbReference type="Rhea" id="RHEA:23708"/>
        <dbReference type="Rhea" id="RHEA-COMP:9602"/>
        <dbReference type="Rhea" id="RHEA-COMP:9603"/>
        <dbReference type="ChEBI" id="CHEBI:15378"/>
        <dbReference type="ChEBI" id="CHEBI:58405"/>
        <dbReference type="ChEBI" id="CHEBI:60033"/>
        <dbReference type="ChEBI" id="CHEBI:78435"/>
        <dbReference type="EC" id="2.4.99.28"/>
    </reaction>
</comment>
<keyword evidence="6" id="KW-0808">Transferase</keyword>
<evidence type="ECO:0000259" key="15">
    <source>
        <dbReference type="Pfam" id="PF00905"/>
    </source>
</evidence>
<evidence type="ECO:0000256" key="2">
    <source>
        <dbReference type="ARBA" id="ARBA00007739"/>
    </source>
</evidence>
<dbReference type="Gene3D" id="1.10.3810.10">
    <property type="entry name" value="Biosynthetic peptidoglycan transglycosylase-like"/>
    <property type="match status" value="1"/>
</dbReference>
<evidence type="ECO:0000313" key="18">
    <source>
        <dbReference type="Proteomes" id="UP000621492"/>
    </source>
</evidence>
<dbReference type="InterPro" id="IPR050396">
    <property type="entry name" value="Glycosyltr_51/Transpeptidase"/>
</dbReference>
<feature type="domain" description="Glycosyl transferase family 51" evidence="16">
    <location>
        <begin position="78"/>
        <end position="253"/>
    </location>
</feature>
<dbReference type="GO" id="GO:0009002">
    <property type="term" value="F:serine-type D-Ala-D-Ala carboxypeptidase activity"/>
    <property type="evidence" value="ECO:0007669"/>
    <property type="project" value="UniProtKB-EC"/>
</dbReference>
<dbReference type="GO" id="GO:0071555">
    <property type="term" value="P:cell wall organization"/>
    <property type="evidence" value="ECO:0007669"/>
    <property type="project" value="UniProtKB-KW"/>
</dbReference>
<comment type="caution">
    <text evidence="17">The sequence shown here is derived from an EMBL/GenBank/DDBJ whole genome shotgun (WGS) entry which is preliminary data.</text>
</comment>
<dbReference type="SUPFAM" id="SSF53955">
    <property type="entry name" value="Lysozyme-like"/>
    <property type="match status" value="1"/>
</dbReference>
<dbReference type="InterPro" id="IPR001460">
    <property type="entry name" value="PCN-bd_Tpept"/>
</dbReference>
<dbReference type="Pfam" id="PF00905">
    <property type="entry name" value="Transpeptidase"/>
    <property type="match status" value="1"/>
</dbReference>
<dbReference type="InterPro" id="IPR023346">
    <property type="entry name" value="Lysozyme-like_dom_sf"/>
</dbReference>
<dbReference type="PANTHER" id="PTHR32282">
    <property type="entry name" value="BINDING PROTEIN TRANSPEPTIDASE, PUTATIVE-RELATED"/>
    <property type="match status" value="1"/>
</dbReference>
<reference evidence="17" key="2">
    <citation type="submission" date="2020-09" db="EMBL/GenBank/DDBJ databases">
        <authorList>
            <person name="Sun Q."/>
            <person name="Zhou Y."/>
        </authorList>
    </citation>
    <scope>NUCLEOTIDE SEQUENCE</scope>
    <source>
        <strain evidence="17">CGMCC 1.15454</strain>
    </source>
</reference>
<evidence type="ECO:0000256" key="4">
    <source>
        <dbReference type="ARBA" id="ARBA00022670"/>
    </source>
</evidence>
<keyword evidence="18" id="KW-1185">Reference proteome</keyword>
<dbReference type="FunFam" id="1.10.3810.10:FF:000001">
    <property type="entry name" value="Penicillin-binding protein 1A"/>
    <property type="match status" value="1"/>
</dbReference>
<evidence type="ECO:0000256" key="14">
    <source>
        <dbReference type="SAM" id="MobiDB-lite"/>
    </source>
</evidence>
<dbReference type="GO" id="GO:0030288">
    <property type="term" value="C:outer membrane-bounded periplasmic space"/>
    <property type="evidence" value="ECO:0007669"/>
    <property type="project" value="TreeGrafter"/>
</dbReference>
<comment type="similarity">
    <text evidence="1">In the C-terminal section; belongs to the transpeptidase family.</text>
</comment>
<evidence type="ECO:0000259" key="16">
    <source>
        <dbReference type="Pfam" id="PF00912"/>
    </source>
</evidence>
<dbReference type="GO" id="GO:0008360">
    <property type="term" value="P:regulation of cell shape"/>
    <property type="evidence" value="ECO:0007669"/>
    <property type="project" value="UniProtKB-KW"/>
</dbReference>